<feature type="compositionally biased region" description="Polar residues" evidence="1">
    <location>
        <begin position="1"/>
        <end position="11"/>
    </location>
</feature>
<comment type="caution">
    <text evidence="2">The sequence shown here is derived from an EMBL/GenBank/DDBJ whole genome shotgun (WGS) entry which is preliminary data.</text>
</comment>
<gene>
    <name evidence="2" type="ORF">LITE_LOCUS20701</name>
</gene>
<feature type="non-terminal residue" evidence="2">
    <location>
        <position position="1"/>
    </location>
</feature>
<proteinExistence type="predicted"/>
<name>A0AAV0KW76_9ROSI</name>
<reference evidence="2" key="1">
    <citation type="submission" date="2022-08" db="EMBL/GenBank/DDBJ databases">
        <authorList>
            <person name="Gutierrez-Valencia J."/>
        </authorList>
    </citation>
    <scope>NUCLEOTIDE SEQUENCE</scope>
</reference>
<organism evidence="2 3">
    <name type="scientific">Linum tenue</name>
    <dbReference type="NCBI Taxonomy" id="586396"/>
    <lineage>
        <taxon>Eukaryota</taxon>
        <taxon>Viridiplantae</taxon>
        <taxon>Streptophyta</taxon>
        <taxon>Embryophyta</taxon>
        <taxon>Tracheophyta</taxon>
        <taxon>Spermatophyta</taxon>
        <taxon>Magnoliopsida</taxon>
        <taxon>eudicotyledons</taxon>
        <taxon>Gunneridae</taxon>
        <taxon>Pentapetalae</taxon>
        <taxon>rosids</taxon>
        <taxon>fabids</taxon>
        <taxon>Malpighiales</taxon>
        <taxon>Linaceae</taxon>
        <taxon>Linum</taxon>
    </lineage>
</organism>
<protein>
    <submittedName>
        <fullName evidence="2">Uncharacterized protein</fullName>
    </submittedName>
</protein>
<feature type="compositionally biased region" description="Basic and acidic residues" evidence="1">
    <location>
        <begin position="12"/>
        <end position="22"/>
    </location>
</feature>
<sequence length="84" mass="9697">TSPFRKSLTWSDQREKEAERGPGGEPDPQEELICTEFTTREVIEFQHETSNLKRYGLDCRSPLETTHWGRRDRSTGTSLSTLII</sequence>
<keyword evidence="3" id="KW-1185">Reference proteome</keyword>
<evidence type="ECO:0000313" key="2">
    <source>
        <dbReference type="EMBL" id="CAI0426226.1"/>
    </source>
</evidence>
<dbReference type="AlphaFoldDB" id="A0AAV0KW76"/>
<feature type="region of interest" description="Disordered" evidence="1">
    <location>
        <begin position="1"/>
        <end position="30"/>
    </location>
</feature>
<evidence type="ECO:0000256" key="1">
    <source>
        <dbReference type="SAM" id="MobiDB-lite"/>
    </source>
</evidence>
<evidence type="ECO:0000313" key="3">
    <source>
        <dbReference type="Proteomes" id="UP001154282"/>
    </source>
</evidence>
<dbReference type="Proteomes" id="UP001154282">
    <property type="component" value="Unassembled WGS sequence"/>
</dbReference>
<dbReference type="EMBL" id="CAMGYJ010000005">
    <property type="protein sequence ID" value="CAI0426226.1"/>
    <property type="molecule type" value="Genomic_DNA"/>
</dbReference>
<accession>A0AAV0KW76</accession>